<dbReference type="AlphaFoldDB" id="A0AAW1ZWL6"/>
<dbReference type="Proteomes" id="UP001479290">
    <property type="component" value="Unassembled WGS sequence"/>
</dbReference>
<reference evidence="3 4" key="1">
    <citation type="submission" date="2024-05" db="EMBL/GenBank/DDBJ databases">
        <title>A high-quality chromosomal-level genome assembly of Topmouth culter (Culter alburnus).</title>
        <authorList>
            <person name="Zhao H."/>
        </authorList>
    </citation>
    <scope>NUCLEOTIDE SEQUENCE [LARGE SCALE GENOMIC DNA]</scope>
    <source>
        <strain evidence="3">CATC2023</strain>
        <tissue evidence="3">Muscle</tissue>
    </source>
</reference>
<dbReference type="PANTHER" id="PTHR46160">
    <property type="entry name" value="ALPHA-TECTORIN-RELATED"/>
    <property type="match status" value="1"/>
</dbReference>
<dbReference type="Pfam" id="PF06119">
    <property type="entry name" value="NIDO"/>
    <property type="match status" value="1"/>
</dbReference>
<feature type="domain" description="NIDO" evidence="2">
    <location>
        <begin position="104"/>
        <end position="242"/>
    </location>
</feature>
<evidence type="ECO:0000259" key="2">
    <source>
        <dbReference type="PROSITE" id="PS51220"/>
    </source>
</evidence>
<proteinExistence type="predicted"/>
<keyword evidence="1" id="KW-0732">Signal</keyword>
<sequence length="303" mass="33758">MRLSSVSRYLLVFISVLSLSRVTNAQTAPVVFYPFGSVAGDTVNISVEDENSTLVDLWRPFVFFGRTYNKTYVNSNGYLTFNQSSSEFFIHNFPINGSEDIIAPLWTDVDVSMNGIISYQQYSNGSVLAQATRDINQYFPDLSFTATWVLVATWDRVAYYYHSGTETSFQVVLISGGDLSFILMNYGDCAVTYNAVQAGYDTVNSTAYFVIPGSINGSVIPNLMNSSNVNVPGRWAFRVDDGPHQNNLPENIIGVQMRVTSFSDLTENGNIEIFLEKLQQELVESGLPSSVKLNLRKIQKTQP</sequence>
<name>A0AAW1ZWL6_CULAL</name>
<dbReference type="InterPro" id="IPR003886">
    <property type="entry name" value="NIDO_dom"/>
</dbReference>
<accession>A0AAW1ZWL6</accession>
<dbReference type="PANTHER" id="PTHR46160:SF9">
    <property type="entry name" value="PROTEIN PRY2-RELATED"/>
    <property type="match status" value="1"/>
</dbReference>
<dbReference type="SMART" id="SM00539">
    <property type="entry name" value="NIDO"/>
    <property type="match status" value="1"/>
</dbReference>
<dbReference type="EMBL" id="JAWDJR010000012">
    <property type="protein sequence ID" value="KAK9965881.1"/>
    <property type="molecule type" value="Genomic_DNA"/>
</dbReference>
<gene>
    <name evidence="3" type="ORF">ABG768_004947</name>
</gene>
<organism evidence="3 4">
    <name type="scientific">Culter alburnus</name>
    <name type="common">Topmouth culter</name>
    <dbReference type="NCBI Taxonomy" id="194366"/>
    <lineage>
        <taxon>Eukaryota</taxon>
        <taxon>Metazoa</taxon>
        <taxon>Chordata</taxon>
        <taxon>Craniata</taxon>
        <taxon>Vertebrata</taxon>
        <taxon>Euteleostomi</taxon>
        <taxon>Actinopterygii</taxon>
        <taxon>Neopterygii</taxon>
        <taxon>Teleostei</taxon>
        <taxon>Ostariophysi</taxon>
        <taxon>Cypriniformes</taxon>
        <taxon>Xenocyprididae</taxon>
        <taxon>Xenocypridinae</taxon>
        <taxon>Culter</taxon>
    </lineage>
</organism>
<keyword evidence="4" id="KW-1185">Reference proteome</keyword>
<comment type="caution">
    <text evidence="3">The sequence shown here is derived from an EMBL/GenBank/DDBJ whole genome shotgun (WGS) entry which is preliminary data.</text>
</comment>
<feature type="chain" id="PRO_5043318261" description="NIDO domain-containing protein" evidence="1">
    <location>
        <begin position="26"/>
        <end position="303"/>
    </location>
</feature>
<dbReference type="PROSITE" id="PS51220">
    <property type="entry name" value="NIDO"/>
    <property type="match status" value="1"/>
</dbReference>
<protein>
    <recommendedName>
        <fullName evidence="2">NIDO domain-containing protein</fullName>
    </recommendedName>
</protein>
<evidence type="ECO:0000313" key="3">
    <source>
        <dbReference type="EMBL" id="KAK9965881.1"/>
    </source>
</evidence>
<evidence type="ECO:0000313" key="4">
    <source>
        <dbReference type="Proteomes" id="UP001479290"/>
    </source>
</evidence>
<dbReference type="GO" id="GO:0007160">
    <property type="term" value="P:cell-matrix adhesion"/>
    <property type="evidence" value="ECO:0007669"/>
    <property type="project" value="InterPro"/>
</dbReference>
<evidence type="ECO:0000256" key="1">
    <source>
        <dbReference type="SAM" id="SignalP"/>
    </source>
</evidence>
<dbReference type="InterPro" id="IPR052749">
    <property type="entry name" value="Alpha-tectorin"/>
</dbReference>
<feature type="signal peptide" evidence="1">
    <location>
        <begin position="1"/>
        <end position="25"/>
    </location>
</feature>